<keyword evidence="3" id="KW-0413">Isomerase</keyword>
<dbReference type="Proteomes" id="UP000436801">
    <property type="component" value="Unassembled WGS sequence"/>
</dbReference>
<dbReference type="Gene3D" id="3.90.226.10">
    <property type="entry name" value="2-enoyl-CoA Hydratase, Chain A, domain 1"/>
    <property type="match status" value="1"/>
</dbReference>
<name>A0A1G7MCC6_9SPHN</name>
<evidence type="ECO:0000313" key="4">
    <source>
        <dbReference type="EMBL" id="SDF58800.1"/>
    </source>
</evidence>
<dbReference type="EMBL" id="FNBI01000004">
    <property type="protein sequence ID" value="SDF58800.1"/>
    <property type="molecule type" value="Genomic_DNA"/>
</dbReference>
<dbReference type="InterPro" id="IPR018376">
    <property type="entry name" value="Enoyl-CoA_hyd/isom_CS"/>
</dbReference>
<dbReference type="EMBL" id="WSUT01000001">
    <property type="protein sequence ID" value="MWC42092.1"/>
    <property type="molecule type" value="Genomic_DNA"/>
</dbReference>
<evidence type="ECO:0000313" key="6">
    <source>
        <dbReference type="Proteomes" id="UP000436801"/>
    </source>
</evidence>
<reference evidence="3 6" key="2">
    <citation type="submission" date="2019-12" db="EMBL/GenBank/DDBJ databases">
        <authorList>
            <person name="Zheng J."/>
        </authorList>
    </citation>
    <scope>NUCLEOTIDE SEQUENCE [LARGE SCALE GENOMIC DNA]</scope>
    <source>
        <strain evidence="3 6">DSM 27347</strain>
    </source>
</reference>
<evidence type="ECO:0000256" key="2">
    <source>
        <dbReference type="RuleBase" id="RU003707"/>
    </source>
</evidence>
<dbReference type="Proteomes" id="UP000323502">
    <property type="component" value="Unassembled WGS sequence"/>
</dbReference>
<dbReference type="InterPro" id="IPR029045">
    <property type="entry name" value="ClpP/crotonase-like_dom_sf"/>
</dbReference>
<evidence type="ECO:0000313" key="5">
    <source>
        <dbReference type="Proteomes" id="UP000323502"/>
    </source>
</evidence>
<evidence type="ECO:0000256" key="1">
    <source>
        <dbReference type="ARBA" id="ARBA00005254"/>
    </source>
</evidence>
<sequence length="254" mass="27693">MSVIDLEVADGVAVVTMNNPPVNAQSMEFIEELTATFDTFNDRDDVRCVVLTGRGKCFSAGAELKNRVDLSAPGARWARNRKVREIGYSIQDNAKPTIAAVNGPALGAGMGLVSMCDIIVASENASFGLPEIDVGLMGGGKHTMRFIPHSLARRMMLTGYRAPASELYRRGIIEACLPAEELMPYCLDMARTIARKSPLAVRLAKDSMRTIENMTLRDGYIYEQGNTAKLAQSRDAAEAVAAFVEKREPVFEGR</sequence>
<dbReference type="SUPFAM" id="SSF52096">
    <property type="entry name" value="ClpP/crotonase"/>
    <property type="match status" value="1"/>
</dbReference>
<keyword evidence="5" id="KW-1185">Reference proteome</keyword>
<dbReference type="PANTHER" id="PTHR11941">
    <property type="entry name" value="ENOYL-COA HYDRATASE-RELATED"/>
    <property type="match status" value="1"/>
</dbReference>
<dbReference type="GO" id="GO:0016853">
    <property type="term" value="F:isomerase activity"/>
    <property type="evidence" value="ECO:0007669"/>
    <property type="project" value="UniProtKB-KW"/>
</dbReference>
<organism evidence="4 5">
    <name type="scientific">Sphingomonas carotinifaciens</name>
    <dbReference type="NCBI Taxonomy" id="1166323"/>
    <lineage>
        <taxon>Bacteria</taxon>
        <taxon>Pseudomonadati</taxon>
        <taxon>Pseudomonadota</taxon>
        <taxon>Alphaproteobacteria</taxon>
        <taxon>Sphingomonadales</taxon>
        <taxon>Sphingomonadaceae</taxon>
        <taxon>Sphingomonas</taxon>
    </lineage>
</organism>
<dbReference type="AlphaFoldDB" id="A0A1G7MCC6"/>
<evidence type="ECO:0000313" key="3">
    <source>
        <dbReference type="EMBL" id="MWC42092.1"/>
    </source>
</evidence>
<dbReference type="RefSeq" id="WP_149682487.1">
    <property type="nucleotide sequence ID" value="NZ_FNBI01000004.1"/>
</dbReference>
<protein>
    <submittedName>
        <fullName evidence="3">Enoyl-CoA hydratase/isomerase family protein</fullName>
    </submittedName>
    <submittedName>
        <fullName evidence="4">Short chain enoyl-CoA hydratase</fullName>
    </submittedName>
</protein>
<comment type="similarity">
    <text evidence="1 2">Belongs to the enoyl-CoA hydratase/isomerase family.</text>
</comment>
<accession>A0A1G7MCC6</accession>
<dbReference type="GO" id="GO:0006635">
    <property type="term" value="P:fatty acid beta-oxidation"/>
    <property type="evidence" value="ECO:0007669"/>
    <property type="project" value="TreeGrafter"/>
</dbReference>
<proteinExistence type="inferred from homology"/>
<dbReference type="InterPro" id="IPR001753">
    <property type="entry name" value="Enoyl-CoA_hydra/iso"/>
</dbReference>
<reference evidence="4 5" key="1">
    <citation type="submission" date="2016-10" db="EMBL/GenBank/DDBJ databases">
        <authorList>
            <person name="Varghese N."/>
            <person name="Submissions S."/>
        </authorList>
    </citation>
    <scope>NUCLEOTIDE SEQUENCE [LARGE SCALE GENOMIC DNA]</scope>
    <source>
        <strain evidence="4 5">S7-754</strain>
    </source>
</reference>
<dbReference type="PROSITE" id="PS00166">
    <property type="entry name" value="ENOYL_COA_HYDRATASE"/>
    <property type="match status" value="1"/>
</dbReference>
<gene>
    <name evidence="3" type="ORF">GQR91_00235</name>
    <name evidence="4" type="ORF">SAMN05216557_104124</name>
</gene>
<dbReference type="CDD" id="cd06558">
    <property type="entry name" value="crotonase-like"/>
    <property type="match status" value="1"/>
</dbReference>
<dbReference type="Pfam" id="PF00378">
    <property type="entry name" value="ECH_1"/>
    <property type="match status" value="1"/>
</dbReference>
<dbReference type="OrthoDB" id="5730382at2"/>
<dbReference type="NCBIfam" id="NF005073">
    <property type="entry name" value="PRK06495.1"/>
    <property type="match status" value="1"/>
</dbReference>
<dbReference type="PANTHER" id="PTHR11941:SF54">
    <property type="entry name" value="ENOYL-COA HYDRATASE, MITOCHONDRIAL"/>
    <property type="match status" value="1"/>
</dbReference>